<feature type="transmembrane region" description="Helical" evidence="6">
    <location>
        <begin position="12"/>
        <end position="33"/>
    </location>
</feature>
<sequence length="100" mass="10984">MTTNLPGQRRLLQTWLILMVLTGVSMIGALIPMGEDGNRLAWTGVLMIIAAAYYKAHRIVMVYLNLRASSPGWKGGLIAYLMLTTLVILGSYMLSEPGFP</sequence>
<comment type="caution">
    <text evidence="7">The sequence shown here is derived from an EMBL/GenBank/DDBJ whole genome shotgun (WGS) entry which is preliminary data.</text>
</comment>
<dbReference type="AlphaFoldDB" id="A0A4R7JUW9"/>
<dbReference type="OrthoDB" id="5796647at2"/>
<keyword evidence="4 6" id="KW-1133">Transmembrane helix</keyword>
<evidence type="ECO:0000313" key="7">
    <source>
        <dbReference type="EMBL" id="TDT41734.1"/>
    </source>
</evidence>
<reference evidence="7 8" key="1">
    <citation type="submission" date="2019-03" db="EMBL/GenBank/DDBJ databases">
        <title>Genomic Encyclopedia of Type Strains, Phase IV (KMG-IV): sequencing the most valuable type-strain genomes for metagenomic binning, comparative biology and taxonomic classification.</title>
        <authorList>
            <person name="Goeker M."/>
        </authorList>
    </citation>
    <scope>NUCLEOTIDE SEQUENCE [LARGE SCALE GENOMIC DNA]</scope>
    <source>
        <strain evidence="7 8">DSM 15505</strain>
    </source>
</reference>
<organism evidence="7 8">
    <name type="scientific">Halospina denitrificans</name>
    <dbReference type="NCBI Taxonomy" id="332522"/>
    <lineage>
        <taxon>Bacteria</taxon>
        <taxon>Pseudomonadati</taxon>
        <taxon>Pseudomonadota</taxon>
        <taxon>Gammaproteobacteria</taxon>
        <taxon>Halospina</taxon>
    </lineage>
</organism>
<keyword evidence="2" id="KW-1003">Cell membrane</keyword>
<feature type="transmembrane region" description="Helical" evidence="6">
    <location>
        <begin position="77"/>
        <end position="94"/>
    </location>
</feature>
<dbReference type="EMBL" id="SOAX01000003">
    <property type="protein sequence ID" value="TDT41734.1"/>
    <property type="molecule type" value="Genomic_DNA"/>
</dbReference>
<evidence type="ECO:0000256" key="4">
    <source>
        <dbReference type="ARBA" id="ARBA00022989"/>
    </source>
</evidence>
<dbReference type="Proteomes" id="UP000295830">
    <property type="component" value="Unassembled WGS sequence"/>
</dbReference>
<accession>A0A4R7JUW9</accession>
<keyword evidence="8" id="KW-1185">Reference proteome</keyword>
<evidence type="ECO:0000256" key="1">
    <source>
        <dbReference type="ARBA" id="ARBA00004651"/>
    </source>
</evidence>
<protein>
    <submittedName>
        <fullName evidence="7">Cytochrome c oxidase subunit IV</fullName>
    </submittedName>
</protein>
<evidence type="ECO:0000256" key="3">
    <source>
        <dbReference type="ARBA" id="ARBA00022692"/>
    </source>
</evidence>
<keyword evidence="5 6" id="KW-0472">Membrane</keyword>
<dbReference type="Pfam" id="PF03626">
    <property type="entry name" value="COX4_pro"/>
    <property type="match status" value="1"/>
</dbReference>
<keyword evidence="3 6" id="KW-0812">Transmembrane</keyword>
<evidence type="ECO:0000256" key="2">
    <source>
        <dbReference type="ARBA" id="ARBA00022475"/>
    </source>
</evidence>
<name>A0A4R7JUW9_9GAMM</name>
<evidence type="ECO:0000313" key="8">
    <source>
        <dbReference type="Proteomes" id="UP000295830"/>
    </source>
</evidence>
<comment type="subcellular location">
    <subcellularLocation>
        <location evidence="1">Cell membrane</location>
        <topology evidence="1">Multi-pass membrane protein</topology>
    </subcellularLocation>
</comment>
<evidence type="ECO:0000256" key="6">
    <source>
        <dbReference type="SAM" id="Phobius"/>
    </source>
</evidence>
<dbReference type="RefSeq" id="WP_133736080.1">
    <property type="nucleotide sequence ID" value="NZ_SOAX01000003.1"/>
</dbReference>
<dbReference type="GO" id="GO:0005886">
    <property type="term" value="C:plasma membrane"/>
    <property type="evidence" value="ECO:0007669"/>
    <property type="project" value="UniProtKB-SubCell"/>
</dbReference>
<evidence type="ECO:0000256" key="5">
    <source>
        <dbReference type="ARBA" id="ARBA00023136"/>
    </source>
</evidence>
<feature type="transmembrane region" description="Helical" evidence="6">
    <location>
        <begin position="39"/>
        <end position="56"/>
    </location>
</feature>
<proteinExistence type="predicted"/>
<dbReference type="InterPro" id="IPR005171">
    <property type="entry name" value="Cyt_c_oxidase_su4_prok"/>
</dbReference>
<gene>
    <name evidence="7" type="ORF">DES49_1836</name>
</gene>